<name>X1Q3R5_9ZZZZ</name>
<feature type="non-terminal residue" evidence="1">
    <location>
        <position position="151"/>
    </location>
</feature>
<protein>
    <submittedName>
        <fullName evidence="1">Uncharacterized protein</fullName>
    </submittedName>
</protein>
<dbReference type="EMBL" id="BARV01041293">
    <property type="protein sequence ID" value="GAI49391.1"/>
    <property type="molecule type" value="Genomic_DNA"/>
</dbReference>
<comment type="caution">
    <text evidence="1">The sequence shown here is derived from an EMBL/GenBank/DDBJ whole genome shotgun (WGS) entry which is preliminary data.</text>
</comment>
<reference evidence="1" key="1">
    <citation type="journal article" date="2014" name="Front. Microbiol.">
        <title>High frequency of phylogenetically diverse reductive dehalogenase-homologous genes in deep subseafloor sedimentary metagenomes.</title>
        <authorList>
            <person name="Kawai M."/>
            <person name="Futagami T."/>
            <person name="Toyoda A."/>
            <person name="Takaki Y."/>
            <person name="Nishi S."/>
            <person name="Hori S."/>
            <person name="Arai W."/>
            <person name="Tsubouchi T."/>
            <person name="Morono Y."/>
            <person name="Uchiyama I."/>
            <person name="Ito T."/>
            <person name="Fujiyama A."/>
            <person name="Inagaki F."/>
            <person name="Takami H."/>
        </authorList>
    </citation>
    <scope>NUCLEOTIDE SEQUENCE</scope>
    <source>
        <strain evidence="1">Expedition CK06-06</strain>
    </source>
</reference>
<sequence>IVEFYTYEENYQAESVVWSGTTPAHVVFLENVPHPQGKPVEVTRLVLADENDNAISIISGFVVRRLHLEMRYTEIPGEWALASEEEKIALEAEFEDIENQWPRAPSEKVEVSISPSYQENSSGATLNYSVKVWNTGDFTDTYDLTVSDTLV</sequence>
<organism evidence="1">
    <name type="scientific">marine sediment metagenome</name>
    <dbReference type="NCBI Taxonomy" id="412755"/>
    <lineage>
        <taxon>unclassified sequences</taxon>
        <taxon>metagenomes</taxon>
        <taxon>ecological metagenomes</taxon>
    </lineage>
</organism>
<dbReference type="AlphaFoldDB" id="X1Q3R5"/>
<accession>X1Q3R5</accession>
<proteinExistence type="predicted"/>
<evidence type="ECO:0000313" key="1">
    <source>
        <dbReference type="EMBL" id="GAI49391.1"/>
    </source>
</evidence>
<feature type="non-terminal residue" evidence="1">
    <location>
        <position position="1"/>
    </location>
</feature>
<gene>
    <name evidence="1" type="ORF">S06H3_62571</name>
</gene>